<dbReference type="OrthoDB" id="437511at2759"/>
<dbReference type="PROSITE" id="PS00547">
    <property type="entry name" value="TRANSGLUTAMINASES"/>
    <property type="match status" value="1"/>
</dbReference>
<keyword evidence="5" id="KW-0012">Acyltransferase</keyword>
<evidence type="ECO:0000256" key="7">
    <source>
        <dbReference type="PIRSR" id="PIRSR000459-1"/>
    </source>
</evidence>
<dbReference type="InterPro" id="IPR038765">
    <property type="entry name" value="Papain-like_cys_pep_sf"/>
</dbReference>
<keyword evidence="4 8" id="KW-0106">Calcium</keyword>
<dbReference type="InterPro" id="IPR001102">
    <property type="entry name" value="Transglutaminase_N"/>
</dbReference>
<dbReference type="SUPFAM" id="SSF54001">
    <property type="entry name" value="Cysteine proteinases"/>
    <property type="match status" value="1"/>
</dbReference>
<dbReference type="FunFam" id="2.60.40.10:FF:001300">
    <property type="entry name" value="protein-glutamine gamma-glutamyltransferase Z"/>
    <property type="match status" value="1"/>
</dbReference>
<dbReference type="InterPro" id="IPR013783">
    <property type="entry name" value="Ig-like_fold"/>
</dbReference>
<dbReference type="GO" id="GO:0003810">
    <property type="term" value="F:protein-glutamine gamma-glutamyltransferase activity"/>
    <property type="evidence" value="ECO:0007669"/>
    <property type="project" value="UniProtKB-EC"/>
</dbReference>
<dbReference type="PIRSF" id="PIRSF000459">
    <property type="entry name" value="TGM_EBP42"/>
    <property type="match status" value="1"/>
</dbReference>
<dbReference type="InterPro" id="IPR023608">
    <property type="entry name" value="Transglutaminase_animal"/>
</dbReference>
<evidence type="ECO:0000256" key="2">
    <source>
        <dbReference type="ARBA" id="ARBA00022679"/>
    </source>
</evidence>
<evidence type="ECO:0000313" key="11">
    <source>
        <dbReference type="RefSeq" id="XP_008700534.2"/>
    </source>
</evidence>
<name>A0A384D198_URSMA</name>
<comment type="cofactor">
    <cofactor evidence="8">
        <name>Ca(2+)</name>
        <dbReference type="ChEBI" id="CHEBI:29108"/>
    </cofactor>
    <text evidence="8">Binds 1 Ca(2+) ion per subunit.</text>
</comment>
<dbReference type="Pfam" id="PF00927">
    <property type="entry name" value="Transglut_C"/>
    <property type="match status" value="1"/>
</dbReference>
<dbReference type="CTD" id="116179"/>
<dbReference type="SUPFAM" id="SSF81296">
    <property type="entry name" value="E set domains"/>
    <property type="match status" value="1"/>
</dbReference>
<reference evidence="11" key="1">
    <citation type="submission" date="2025-08" db="UniProtKB">
        <authorList>
            <consortium name="RefSeq"/>
        </authorList>
    </citation>
    <scope>IDENTIFICATION</scope>
    <source>
        <tissue evidence="11">Whole blood</tissue>
    </source>
</reference>
<keyword evidence="2" id="KW-0808">Transferase</keyword>
<dbReference type="SUPFAM" id="SSF49309">
    <property type="entry name" value="Transglutaminase, two C-terminal domains"/>
    <property type="match status" value="2"/>
</dbReference>
<gene>
    <name evidence="11" type="primary">TGM7</name>
</gene>
<feature type="domain" description="Transglutaminase-like" evidence="9">
    <location>
        <begin position="370"/>
        <end position="463"/>
    </location>
</feature>
<dbReference type="PANTHER" id="PTHR11590:SF41">
    <property type="entry name" value="PROTEIN-GLUTAMINE GAMMA-GLUTAMYLTRANSFERASE Z"/>
    <property type="match status" value="1"/>
</dbReference>
<evidence type="ECO:0000313" key="10">
    <source>
        <dbReference type="Proteomes" id="UP000261680"/>
    </source>
</evidence>
<dbReference type="KEGG" id="umr:103673528"/>
<feature type="binding site" evidence="8">
    <location>
        <position position="554"/>
    </location>
    <ligand>
        <name>Ca(2+)</name>
        <dbReference type="ChEBI" id="CHEBI:29108"/>
    </ligand>
</feature>
<evidence type="ECO:0000259" key="9">
    <source>
        <dbReference type="SMART" id="SM00460"/>
    </source>
</evidence>
<evidence type="ECO:0000256" key="5">
    <source>
        <dbReference type="ARBA" id="ARBA00023315"/>
    </source>
</evidence>
<keyword evidence="3 8" id="KW-0479">Metal-binding</keyword>
<feature type="binding site" evidence="8">
    <location>
        <position position="502"/>
    </location>
    <ligand>
        <name>Ca(2+)</name>
        <dbReference type="ChEBI" id="CHEBI:29108"/>
    </ligand>
</feature>
<dbReference type="InterPro" id="IPR013808">
    <property type="entry name" value="Transglutaminase_AS"/>
</dbReference>
<dbReference type="Gene3D" id="2.60.40.10">
    <property type="entry name" value="Immunoglobulins"/>
    <property type="match status" value="3"/>
</dbReference>
<evidence type="ECO:0000256" key="3">
    <source>
        <dbReference type="ARBA" id="ARBA00022723"/>
    </source>
</evidence>
<feature type="active site" evidence="7">
    <location>
        <position position="378"/>
    </location>
</feature>
<organism evidence="10 11">
    <name type="scientific">Ursus maritimus</name>
    <name type="common">Polar bear</name>
    <name type="synonym">Thalarctos maritimus</name>
    <dbReference type="NCBI Taxonomy" id="29073"/>
    <lineage>
        <taxon>Eukaryota</taxon>
        <taxon>Metazoa</taxon>
        <taxon>Chordata</taxon>
        <taxon>Craniata</taxon>
        <taxon>Vertebrata</taxon>
        <taxon>Euteleostomi</taxon>
        <taxon>Mammalia</taxon>
        <taxon>Eutheria</taxon>
        <taxon>Laurasiatheria</taxon>
        <taxon>Carnivora</taxon>
        <taxon>Caniformia</taxon>
        <taxon>Ursidae</taxon>
        <taxon>Ursus</taxon>
    </lineage>
</organism>
<dbReference type="Gene3D" id="3.90.260.10">
    <property type="entry name" value="Transglutaminase-like"/>
    <property type="match status" value="1"/>
</dbReference>
<dbReference type="InterPro" id="IPR036238">
    <property type="entry name" value="Transglutaminase_C_sf"/>
</dbReference>
<dbReference type="InterPro" id="IPR002931">
    <property type="entry name" value="Transglutaminase-like"/>
</dbReference>
<evidence type="ECO:0000256" key="8">
    <source>
        <dbReference type="PIRSR" id="PIRSR000459-2"/>
    </source>
</evidence>
<accession>A0A384D198</accession>
<evidence type="ECO:0000256" key="4">
    <source>
        <dbReference type="ARBA" id="ARBA00022837"/>
    </source>
</evidence>
<dbReference type="FunFam" id="2.60.40.10:FF:000090">
    <property type="entry name" value="Protein-glutamine gamma-glutamyltransferase 2"/>
    <property type="match status" value="1"/>
</dbReference>
<dbReference type="InterPro" id="IPR008958">
    <property type="entry name" value="Transglutaminase_C"/>
</dbReference>
<dbReference type="Pfam" id="PF00868">
    <property type="entry name" value="Transglut_N"/>
    <property type="match status" value="1"/>
</dbReference>
<dbReference type="GO" id="GO:0046872">
    <property type="term" value="F:metal ion binding"/>
    <property type="evidence" value="ECO:0007669"/>
    <property type="project" value="UniProtKB-KW"/>
</dbReference>
<keyword evidence="10" id="KW-1185">Reference proteome</keyword>
<proteinExistence type="inferred from homology"/>
<protein>
    <recommendedName>
        <fullName evidence="6">protein-glutamine gamma-glutamyltransferase</fullName>
        <ecNumber evidence="6">2.3.2.13</ecNumber>
    </recommendedName>
</protein>
<dbReference type="EC" id="2.3.2.13" evidence="6"/>
<evidence type="ECO:0000256" key="6">
    <source>
        <dbReference type="ARBA" id="ARBA00024222"/>
    </source>
</evidence>
<dbReference type="PANTHER" id="PTHR11590">
    <property type="entry name" value="PROTEIN-GLUTAMINE GAMMA-GLUTAMYLTRANSFERASE"/>
    <property type="match status" value="1"/>
</dbReference>
<feature type="binding site" evidence="8">
    <location>
        <position position="549"/>
    </location>
    <ligand>
        <name>Ca(2+)</name>
        <dbReference type="ChEBI" id="CHEBI:29108"/>
    </ligand>
</feature>
<feature type="active site" evidence="7">
    <location>
        <position position="460"/>
    </location>
</feature>
<dbReference type="FunFam" id="2.60.40.10:FF:000278">
    <property type="entry name" value="Protein-glutamine gamma-glutamyltransferase 2"/>
    <property type="match status" value="1"/>
</dbReference>
<dbReference type="Proteomes" id="UP000261680">
    <property type="component" value="Unplaced"/>
</dbReference>
<dbReference type="FunFam" id="3.90.260.10:FF:000001">
    <property type="entry name" value="Protein-glutamine gamma-glutamyltransferase 2"/>
    <property type="match status" value="1"/>
</dbReference>
<dbReference type="GeneID" id="103673528"/>
<feature type="active site" evidence="7">
    <location>
        <position position="437"/>
    </location>
</feature>
<dbReference type="SMART" id="SM00460">
    <property type="entry name" value="TGc"/>
    <property type="match status" value="1"/>
</dbReference>
<dbReference type="InterPro" id="IPR036985">
    <property type="entry name" value="Transglutaminase-like_sf"/>
</dbReference>
<dbReference type="Pfam" id="PF01841">
    <property type="entry name" value="Transglut_core"/>
    <property type="match status" value="1"/>
</dbReference>
<dbReference type="InterPro" id="IPR050779">
    <property type="entry name" value="Transglutaminase"/>
</dbReference>
<dbReference type="InterPro" id="IPR014756">
    <property type="entry name" value="Ig_E-set"/>
</dbReference>
<sequence>MLGEDFVEKVDAEFCRKNGDGGDVEFGEGTIQRHGGSRCEKMAKVSASVELILDTIKCPAEKKECVVMASNRVYTLQEHPGKSQCLHKPGMWLRVSSPCPPPVAALELRSVDLQSPRNNKEHHTREMGLKRLIVRRGQSFELQLHFNRPFHFGADYLTFVAETGPAPMELLGTRATFSLTQARKGNVWSAFDFTIDTNSLVVSLFTPANAVIGPYSLKIEISQDQGHSVAHPLGTFILLFNPWNAEDDVYLPSEILLQEYIMMDYGFVYKGHERFITAWPWNYGQFEEDIIDICFEILNKSLYFLENPSKDYSQRNDPVYVCRVVSAMINSNDDNGVLQGNWGEDYSRGVSPLEWNGSVAILRQWSARGRQPVKYGQCWVFAAVMCTVMRCLGVPTRVVSNFRSAHNMDGNLTIDTYYDQNAEMLPTQKRDKIWNFHVWNECWMIRKDLPPGYNGWQVLDPTPQQTSSGLFCCGPASVKAIREGEVHLPYDTPFVYAEVNADEVIWLFGDGQAQEILVHNTSSIGKEISTKMVGSDQRQNITSSYKYPEGSPDERSVFMKASRKMLDPRRASSPFLDLLGSRGSEDQPAQLQLHLARTPEWGQDLMLRLHAWRVPDRVHPRGPIRLLVRFSAQALLHQGETREPLWRQTVHLNLDFGQEIQWPLLLPHDNYRNKLTDEKLIRVSGIAKVEETGRSMLVLKDISLEPPHLSIEVSKRAEVGKALRVHITLTNTLTMALSNCTMVLEGSGLIDGQISKNIGTLVAGHTIQIQLDLYPIKTGPRQLQVLISSNEIKEIKGYKDIFVAASRAS</sequence>
<feature type="binding site" evidence="8">
    <location>
        <position position="500"/>
    </location>
    <ligand>
        <name>Ca(2+)</name>
        <dbReference type="ChEBI" id="CHEBI:29108"/>
    </ligand>
</feature>
<dbReference type="STRING" id="29073.ENSUMAP00000012934"/>
<dbReference type="RefSeq" id="XP_008700534.2">
    <property type="nucleotide sequence ID" value="XM_008702312.2"/>
</dbReference>
<comment type="similarity">
    <text evidence="1">Belongs to the transglutaminase superfamily. Transglutaminase family.</text>
</comment>
<dbReference type="AlphaFoldDB" id="A0A384D198"/>
<evidence type="ECO:0000256" key="1">
    <source>
        <dbReference type="ARBA" id="ARBA00005968"/>
    </source>
</evidence>